<accession>A0A6J4MI39</accession>
<feature type="signal peptide" evidence="1">
    <location>
        <begin position="1"/>
        <end position="37"/>
    </location>
</feature>
<dbReference type="EMBL" id="CADCUH010000169">
    <property type="protein sequence ID" value="CAA9360565.1"/>
    <property type="molecule type" value="Genomic_DNA"/>
</dbReference>
<gene>
    <name evidence="2" type="ORF">AVDCRST_MAG36-2610</name>
</gene>
<organism evidence="2">
    <name type="scientific">uncultured Nocardioidaceae bacterium</name>
    <dbReference type="NCBI Taxonomy" id="253824"/>
    <lineage>
        <taxon>Bacteria</taxon>
        <taxon>Bacillati</taxon>
        <taxon>Actinomycetota</taxon>
        <taxon>Actinomycetes</taxon>
        <taxon>Propionibacteriales</taxon>
        <taxon>Nocardioidaceae</taxon>
        <taxon>environmental samples</taxon>
    </lineage>
</organism>
<dbReference type="AlphaFoldDB" id="A0A6J4MI39"/>
<name>A0A6J4MI39_9ACTN</name>
<dbReference type="InterPro" id="IPR006311">
    <property type="entry name" value="TAT_signal"/>
</dbReference>
<reference evidence="2" key="1">
    <citation type="submission" date="2020-02" db="EMBL/GenBank/DDBJ databases">
        <authorList>
            <person name="Meier V. D."/>
        </authorList>
    </citation>
    <scope>NUCLEOTIDE SEQUENCE</scope>
    <source>
        <strain evidence="2">AVDCRST_MAG36</strain>
    </source>
</reference>
<dbReference type="SUPFAM" id="SSF75005">
    <property type="entry name" value="Arabinanase/levansucrase/invertase"/>
    <property type="match status" value="1"/>
</dbReference>
<proteinExistence type="predicted"/>
<feature type="chain" id="PRO_5026762402" description="Secreted protein" evidence="1">
    <location>
        <begin position="38"/>
        <end position="573"/>
    </location>
</feature>
<evidence type="ECO:0000256" key="1">
    <source>
        <dbReference type="SAM" id="SignalP"/>
    </source>
</evidence>
<dbReference type="PROSITE" id="PS51318">
    <property type="entry name" value="TAT"/>
    <property type="match status" value="1"/>
</dbReference>
<evidence type="ECO:0000313" key="2">
    <source>
        <dbReference type="EMBL" id="CAA9360565.1"/>
    </source>
</evidence>
<protein>
    <recommendedName>
        <fullName evidence="3">Secreted protein</fullName>
    </recommendedName>
</protein>
<dbReference type="InterPro" id="IPR023296">
    <property type="entry name" value="Glyco_hydro_beta-prop_sf"/>
</dbReference>
<sequence length="573" mass="62159">MTRAPSSPVAATRFSRRNVMRAAGVGTAAAGVGAAVAAVSTATAPAARDADGIAGFDLTDLAFDVVDQLRPRDLIGDRFVTLHDRFGAGATAYDVLAPDGRKGTVDRNRGHLELSGGPHFTLLKSTTGQEAPFAAVVVSVAEFSGDATEDRVYAGLVRGRNSWVLAWYDHADGTVGIDASVDGTVQPLLDAPVEVGELAAPCQIAFALTSTSVVAFVNEGNEGNDESAFRPVAKADLADVVDLRRPEALEVYRNGFGVRSGSGRTELAEVRAGYFGQLGLRDPHLVTHASGKPYIRNNKAYLTFTQAGLGFFETAHWGVWTVDLDTYELTQVANLFFTREGLGVVLGDHAGHIVRDDANDRWIVANSTWGDFAFEGVEINYTTLPTSTDVLHGVHVLRTRRLPLPLGQLTSLHVGQWDPHLVRIGRRWYVGFVNARKFFTFFPALARSPRGADFTELDLVGADYDKVETEGPVMQKFGDRWFLMASNGDNSPAGIQGEYPVYDLRMEQIGTLDAPHPTNIPWPMVFPVPTGNGEVRWVLLTFQGTQFVEELLGYGTHGDIVVMEGHSRTRNPF</sequence>
<evidence type="ECO:0008006" key="3">
    <source>
        <dbReference type="Google" id="ProtNLM"/>
    </source>
</evidence>
<keyword evidence="1" id="KW-0732">Signal</keyword>